<reference evidence="2" key="1">
    <citation type="submission" date="2020-11" db="EMBL/GenBank/DDBJ databases">
        <authorList>
            <person name="Whitehead M."/>
        </authorList>
    </citation>
    <scope>NUCLEOTIDE SEQUENCE</scope>
    <source>
        <strain evidence="2">EGII</strain>
    </source>
</reference>
<name>A0A811V5D6_CERCA</name>
<proteinExistence type="predicted"/>
<sequence>MSHRATSTLSTNRYQEYKLYAVNFHTNSLNSILYEFKKRVETGIRRRVFIIDIEEEAKQLALKVRNTKRFDNYSVTMSAIERCLAEYKRTSRIIADEKKFSLIDFWLENLNVPTGLFKQQQAAHHPQRKSSKKLQPKTPTKSPTRMTRKGSKFAMAKKKSVMTFASCPQLMPKAHNRVGRPAPLSKKRYIEDEPEFSKIFIILIGDMDNEFYVKLLSANQPLQAIVHFLPEESAYDLLIPHPETKQLIASTIEEIQVDIFEMRALALTKPAGYMQHYLPVISRCLAEKYTHQIYDQLSHYLYDIELLLDQYEKYYLEPFHIIDVEMPLTVQVEGLREVAESLALQGSYLRVPLPAIASDLATVAIYFEGLLNQIAQRLRKLTPQQAQLSTLPYKQASAIDLNQDLRDVYATAFDSILKVKHFERICVAANNLLLHELLLYTDVSSFETIHYTSLEYNSIRAYVDNACMKRSFKIQLFDDLSERDFFQLPFYAKLYFGENTVKQHLQLCLAEYSVCEVDEITPGSKLYHFKRAYNEVNEEQQVVVLPSPLCFRDFTLFQMEEFLEALITPEMIRQYERNFTTMSFLKQSKRDKDIQGLDLSIFIRPTSLKWKKILAYMEARMTQGSNPTLLPQLKSTELSLRPNPSNLESKPGLPVNHHLLQGYNLENVRQEIQIKSSKYFFEEGGLELYEERWCFTDMNKNLLFKVNDILFNIFRPRFWNTSISPNLRFTNKNNVSVRILNTVEECSKVVINYPNGLAIYHNETQVQQEWYTVDTVNSEKRRVFVPEGAVIVYYQGEDLITVLRYNGEIYRLYQYEFVEGEEEAFNETTEDLDSSIKIEQRDSTATRRTQRDSKKVSIATQDKSKDRLKEDSKEKSKSRENNTRKSTARSKSSQRSIVLEKRVKPKTPKQLLIESIDNELRFLNELTNKYGLKYLHLIVTTSMGLIVNLTHRGKAYRGHTAPTLEWHDYFMNESYAQRGDGVRMIWTADALKCYHDDGTLFVTRMEENVELFTFNTDTGITVSSSHIEEEYTAEVSDLLLASFAFLISAVKMLIRFFYLQMSQILKDVQDSKSSTPIDQQKQNSPYTRATTSHKTVKKSGEIEESQLNSTSTRSKTYSNMSHYFVSGEAEEAGKSDDPAYVTTRHASFQMIHKKYAEVLIELYEVPINDIVISINAIDGISTFIYKVLPVIENIHLDYTDYTELPRFGATIGDSIVGSTIRRTIQTTKIGSIHTEGSDLHASVDGNTVEQEVLVQTVVKVSFGSALKISTTEDACELAMELQRYEVDNAKVRDKLDIRFDYQKNITDLFQYFIDRISNFKNYQKPKSSEFYFLEHQNEHCHVTGYRFLCNLPPPLEYNFSAGNTFTELRKLKNIDELMTNEYPWFDNDMKKFPRFPLKRERVPPINETFPLVLLSK</sequence>
<feature type="region of interest" description="Disordered" evidence="1">
    <location>
        <begin position="1070"/>
        <end position="1113"/>
    </location>
</feature>
<protein>
    <submittedName>
        <fullName evidence="2">(Mediterranean fruit fly) hypothetical protein</fullName>
    </submittedName>
</protein>
<dbReference type="OrthoDB" id="7990365at2759"/>
<feature type="compositionally biased region" description="Basic and acidic residues" evidence="1">
    <location>
        <begin position="834"/>
        <end position="855"/>
    </location>
</feature>
<feature type="compositionally biased region" description="Basic and acidic residues" evidence="1">
    <location>
        <begin position="862"/>
        <end position="883"/>
    </location>
</feature>
<accession>A0A811V5D6</accession>
<organism evidence="2 3">
    <name type="scientific">Ceratitis capitata</name>
    <name type="common">Mediterranean fruit fly</name>
    <name type="synonym">Tephritis capitata</name>
    <dbReference type="NCBI Taxonomy" id="7213"/>
    <lineage>
        <taxon>Eukaryota</taxon>
        <taxon>Metazoa</taxon>
        <taxon>Ecdysozoa</taxon>
        <taxon>Arthropoda</taxon>
        <taxon>Hexapoda</taxon>
        <taxon>Insecta</taxon>
        <taxon>Pterygota</taxon>
        <taxon>Neoptera</taxon>
        <taxon>Endopterygota</taxon>
        <taxon>Diptera</taxon>
        <taxon>Brachycera</taxon>
        <taxon>Muscomorpha</taxon>
        <taxon>Tephritoidea</taxon>
        <taxon>Tephritidae</taxon>
        <taxon>Ceratitis</taxon>
        <taxon>Ceratitis</taxon>
    </lineage>
</organism>
<feature type="region of interest" description="Disordered" evidence="1">
    <location>
        <begin position="118"/>
        <end position="152"/>
    </location>
</feature>
<comment type="caution">
    <text evidence="2">The sequence shown here is derived from an EMBL/GenBank/DDBJ whole genome shotgun (WGS) entry which is preliminary data.</text>
</comment>
<feature type="region of interest" description="Disordered" evidence="1">
    <location>
        <begin position="828"/>
        <end position="900"/>
    </location>
</feature>
<dbReference type="Proteomes" id="UP000606786">
    <property type="component" value="Unassembled WGS sequence"/>
</dbReference>
<feature type="compositionally biased region" description="Basic residues" evidence="1">
    <location>
        <begin position="125"/>
        <end position="135"/>
    </location>
</feature>
<evidence type="ECO:0000256" key="1">
    <source>
        <dbReference type="SAM" id="MobiDB-lite"/>
    </source>
</evidence>
<evidence type="ECO:0000313" key="2">
    <source>
        <dbReference type="EMBL" id="CAD7005758.1"/>
    </source>
</evidence>
<evidence type="ECO:0000313" key="3">
    <source>
        <dbReference type="Proteomes" id="UP000606786"/>
    </source>
</evidence>
<feature type="compositionally biased region" description="Polar residues" evidence="1">
    <location>
        <begin position="1071"/>
        <end position="1093"/>
    </location>
</feature>
<keyword evidence="3" id="KW-1185">Reference proteome</keyword>
<gene>
    <name evidence="2" type="ORF">CCAP1982_LOCUS14106</name>
</gene>
<dbReference type="EMBL" id="CAJHJT010000034">
    <property type="protein sequence ID" value="CAD7005758.1"/>
    <property type="molecule type" value="Genomic_DNA"/>
</dbReference>